<keyword evidence="5" id="KW-0862">Zinc</keyword>
<evidence type="ECO:0000256" key="8">
    <source>
        <dbReference type="SAM" id="MobiDB-lite"/>
    </source>
</evidence>
<dbReference type="GO" id="GO:0036064">
    <property type="term" value="C:ciliary basal body"/>
    <property type="evidence" value="ECO:0007669"/>
    <property type="project" value="TreeGrafter"/>
</dbReference>
<dbReference type="GO" id="GO:0060271">
    <property type="term" value="P:cilium assembly"/>
    <property type="evidence" value="ECO:0007669"/>
    <property type="project" value="TreeGrafter"/>
</dbReference>
<proteinExistence type="predicted"/>
<evidence type="ECO:0000256" key="6">
    <source>
        <dbReference type="ARBA" id="ARBA00023054"/>
    </source>
</evidence>
<dbReference type="InterPro" id="IPR032714">
    <property type="entry name" value="DZIP1_N"/>
</dbReference>
<feature type="region of interest" description="Disordered" evidence="8">
    <location>
        <begin position="231"/>
        <end position="258"/>
    </location>
</feature>
<dbReference type="InterPro" id="IPR051241">
    <property type="entry name" value="DZIP_RILPL"/>
</dbReference>
<protein>
    <submittedName>
        <fullName evidence="11">DZI1L protein</fullName>
    </submittedName>
</protein>
<evidence type="ECO:0000256" key="2">
    <source>
        <dbReference type="ARBA" id="ARBA00022490"/>
    </source>
</evidence>
<evidence type="ECO:0000256" key="7">
    <source>
        <dbReference type="SAM" id="Coils"/>
    </source>
</evidence>
<feature type="non-terminal residue" evidence="11">
    <location>
        <position position="1"/>
    </location>
</feature>
<evidence type="ECO:0000259" key="10">
    <source>
        <dbReference type="Pfam" id="PF25977"/>
    </source>
</evidence>
<dbReference type="AlphaFoldDB" id="A0A7L3S684"/>
<dbReference type="Pfam" id="PF25977">
    <property type="entry name" value="DZIP1"/>
    <property type="match status" value="1"/>
</dbReference>
<reference evidence="11 12" key="1">
    <citation type="submission" date="2019-09" db="EMBL/GenBank/DDBJ databases">
        <title>Bird 10,000 Genomes (B10K) Project - Family phase.</title>
        <authorList>
            <person name="Zhang G."/>
        </authorList>
    </citation>
    <scope>NUCLEOTIDE SEQUENCE [LARGE SCALE GENOMIC DNA]</scope>
    <source>
        <strain evidence="11">OUT-0020</strain>
        <tissue evidence="11">Liver</tissue>
    </source>
</reference>
<dbReference type="Proteomes" id="UP000578766">
    <property type="component" value="Unassembled WGS sequence"/>
</dbReference>
<sequence length="549" mass="61915">AAGMPGRTPGLPIPADTPPFRFQPRRLTVDWRRFSAIDVERVAQEVDLAALQDHIASVTFCNLDRERCPHCGQPADPILLKVLRMAQLSIEYLLHCQERLRTRLALHARRLEAAHAELACTRQQAEEQAARLRGAEQESRRWKKLVAAQQVFLPTCPFAYHKVHVLLCPLVGFSTHTPQAKSRSELADRTLAHGTPVSLGFAEGQKMRRVEQMKDEVEELKAKLREAQRQLEAEREAEKTRREQETERARQREEEGRRDLERWKEEERMKLHEEIDGLTQFFLTAFKDVASRTSAIEGRLQELQAREVVVSNLGTLQDSDTEEAQWQTPSWAELRGKRERMAVQVSSAVPMSSPLLHSPGGAFGWRWTHIHAPLCTSALWMSGLSSCSGSNGLLLVVSPAPSPGHGPSIAALVPVPTFTPDREEATRGGKQRLLEALRRNPNILKQFRPILEEALEEKLESMGVKKVAKGISTRTYKSLQALVRLQQQQKSEKFPGLLHLRDELVRAVMRKVRRCKKPSSALPRQLSVIPGEVTSCPLYKPTMGTCGHP</sequence>
<keyword evidence="12" id="KW-1185">Reference proteome</keyword>
<feature type="coiled-coil region" evidence="7">
    <location>
        <begin position="108"/>
        <end position="138"/>
    </location>
</feature>
<gene>
    <name evidence="11" type="primary">Dzip1l</name>
    <name evidence="11" type="ORF">CEPGRY_R07268</name>
</gene>
<accession>A0A7L3S684</accession>
<dbReference type="PANTHER" id="PTHR21502">
    <property type="entry name" value="ZINC FINGER PROTEIN DZIP1"/>
    <property type="match status" value="1"/>
</dbReference>
<organism evidence="11 12">
    <name type="scientific">Cepphus grylle</name>
    <name type="common">Black guillemot</name>
    <name type="synonym">Alca grylle</name>
    <dbReference type="NCBI Taxonomy" id="28697"/>
    <lineage>
        <taxon>Eukaryota</taxon>
        <taxon>Metazoa</taxon>
        <taxon>Chordata</taxon>
        <taxon>Craniata</taxon>
        <taxon>Vertebrata</taxon>
        <taxon>Euteleostomi</taxon>
        <taxon>Archelosauria</taxon>
        <taxon>Archosauria</taxon>
        <taxon>Dinosauria</taxon>
        <taxon>Saurischia</taxon>
        <taxon>Theropoda</taxon>
        <taxon>Coelurosauria</taxon>
        <taxon>Aves</taxon>
        <taxon>Neognathae</taxon>
        <taxon>Neoaves</taxon>
        <taxon>Charadriiformes</taxon>
        <taxon>Alcidae</taxon>
        <taxon>Cepphus</taxon>
    </lineage>
</organism>
<evidence type="ECO:0000256" key="4">
    <source>
        <dbReference type="ARBA" id="ARBA00022771"/>
    </source>
</evidence>
<name>A0A7L3S684_CEPGR</name>
<feature type="domain" description="Cilium assembly protein DZIP1" evidence="10">
    <location>
        <begin position="443"/>
        <end position="516"/>
    </location>
</feature>
<dbReference type="GO" id="GO:0005737">
    <property type="term" value="C:cytoplasm"/>
    <property type="evidence" value="ECO:0007669"/>
    <property type="project" value="UniProtKB-SubCell"/>
</dbReference>
<dbReference type="GO" id="GO:0008270">
    <property type="term" value="F:zinc ion binding"/>
    <property type="evidence" value="ECO:0007669"/>
    <property type="project" value="UniProtKB-KW"/>
</dbReference>
<evidence type="ECO:0000259" key="9">
    <source>
        <dbReference type="Pfam" id="PF13815"/>
    </source>
</evidence>
<dbReference type="EMBL" id="VZUD01000628">
    <property type="protein sequence ID" value="NXV23676.1"/>
    <property type="molecule type" value="Genomic_DNA"/>
</dbReference>
<keyword evidence="2" id="KW-0963">Cytoplasm</keyword>
<comment type="caution">
    <text evidence="11">The sequence shown here is derived from an EMBL/GenBank/DDBJ whole genome shotgun (WGS) entry which is preliminary data.</text>
</comment>
<evidence type="ECO:0000313" key="12">
    <source>
        <dbReference type="Proteomes" id="UP000578766"/>
    </source>
</evidence>
<feature type="domain" description="Cilium assembly protein DZIP1 N-terminal" evidence="9">
    <location>
        <begin position="20"/>
        <end position="139"/>
    </location>
</feature>
<comment type="subcellular location">
    <subcellularLocation>
        <location evidence="1">Cytoplasm</location>
    </subcellularLocation>
</comment>
<keyword evidence="3" id="KW-0479">Metal-binding</keyword>
<dbReference type="Pfam" id="PF13815">
    <property type="entry name" value="Dzip-like_N"/>
    <property type="match status" value="1"/>
</dbReference>
<dbReference type="PANTHER" id="PTHR21502:SF8">
    <property type="entry name" value="CILIUM ASSEMBLY PROTEIN DZIP1L"/>
    <property type="match status" value="1"/>
</dbReference>
<evidence type="ECO:0000256" key="3">
    <source>
        <dbReference type="ARBA" id="ARBA00022723"/>
    </source>
</evidence>
<evidence type="ECO:0000256" key="5">
    <source>
        <dbReference type="ARBA" id="ARBA00022833"/>
    </source>
</evidence>
<feature type="non-terminal residue" evidence="11">
    <location>
        <position position="549"/>
    </location>
</feature>
<dbReference type="InterPro" id="IPR058883">
    <property type="entry name" value="DZIP1_dom"/>
</dbReference>
<keyword evidence="4" id="KW-0863">Zinc-finger</keyword>
<keyword evidence="6 7" id="KW-0175">Coiled coil</keyword>
<evidence type="ECO:0000256" key="1">
    <source>
        <dbReference type="ARBA" id="ARBA00004496"/>
    </source>
</evidence>
<evidence type="ECO:0000313" key="11">
    <source>
        <dbReference type="EMBL" id="NXV23676.1"/>
    </source>
</evidence>